<feature type="domain" description="WRC" evidence="10">
    <location>
        <begin position="7"/>
        <end position="51"/>
    </location>
</feature>
<evidence type="ECO:0000256" key="5">
    <source>
        <dbReference type="PROSITE-ProRule" id="PRU00175"/>
    </source>
</evidence>
<dbReference type="Proteomes" id="UP000325577">
    <property type="component" value="Linkage Group LG6"/>
</dbReference>
<dbReference type="GO" id="GO:0006357">
    <property type="term" value="P:regulation of transcription by RNA polymerase II"/>
    <property type="evidence" value="ECO:0007669"/>
    <property type="project" value="TreeGrafter"/>
</dbReference>
<feature type="domain" description="RING-type" evidence="8">
    <location>
        <begin position="162"/>
        <end position="207"/>
    </location>
</feature>
<dbReference type="Pfam" id="PF08879">
    <property type="entry name" value="WRC"/>
    <property type="match status" value="1"/>
</dbReference>
<dbReference type="PROSITE" id="PS51184">
    <property type="entry name" value="JMJC"/>
    <property type="match status" value="1"/>
</dbReference>
<keyword evidence="5" id="KW-0862">Zinc</keyword>
<dbReference type="InterPro" id="IPR045109">
    <property type="entry name" value="LSDs-like"/>
</dbReference>
<feature type="compositionally biased region" description="Polar residues" evidence="7">
    <location>
        <begin position="669"/>
        <end position="686"/>
    </location>
</feature>
<feature type="region of interest" description="Disordered" evidence="7">
    <location>
        <begin position="660"/>
        <end position="686"/>
    </location>
</feature>
<sequence>MDEDEALPDDLRCHRTDGRQWRCTRRVMDDKKLCELHYLQGRHRQHKQKVPISLKLKRKRNKKQNRDYEVQNNEIRARKREKISKTATRAKRRRSVDVSEALDKALKKMKLKRGDLHLELIREFLKRCFRSKNLEPLTIGSAQIVPYPRNVENLRKCRRKKCHWCRRSSYRTLIKCSSCRKQFFCEDCINERYFDKQEVRMACPVCRKICSCRACSANQSKDVEHKDPFRDTKNVDKIHLLHYLIYKLLPEKHPVKFRFRQAELGCNELNCCNNCKTSIVDFHRSCTSCSYNFCLSCCWEFRQGSVPGSIKAYISKYPNGKKACISGDKKLSERKQICTSRQSHGNRYLASPKLLLNWKACDDGSISCPPMAFGGCSDSLLDLRCMFPVNWAKELEVSAEEIVCSYDFPETSDSSSCCSLCRGTDHKASGIKLLRGVASREDSNDNFLYYPTVEDLHDENIEHFQKHWGKGHPVIVRNVLQSTLDLSWDPVVMFCTYLEKSSAKSQNDKEVVKAKNCLDWCEVEIGIKQIFMGSLEGQTHANMWRETLKFKVWLSSHLFQEQFPAHYAEIIHSLPLQEYMNPISGLLNLAVKLPQEMPKPDLGPCLYISYGGPEELMQADFLTKLCYKSYDMVNILVHTTDVPITTEQVTSIKKLMKKYKAQDHRESTRNTSDQKTTNQVEGKSSLYSENTEALGLQDMIGEGLHLPNGVGEVPFSGVSGKNHAISVRDRNMSNAKEDDSEFDSEVSISGTIQSFEDSDDQNFFRDDAESSSCYSKKLESGSCGAQWDIFRRRDVPKLLEYLRKHSNEFSHGYCFPKHQVVHPMLDQSFFLDAVHKMRLKEEFNIEPWTFEQHLGEAVIIPAGCPYQIRKLKSCVNVVLDFISPENVAECINLIEELRLLPVHHKAQEKKFEVKKMTLYSISAAIKEIHNLEHMETGNGSKD</sequence>
<keyword evidence="12" id="KW-1185">Reference proteome</keyword>
<dbReference type="InterPro" id="IPR001841">
    <property type="entry name" value="Znf_RING"/>
</dbReference>
<keyword evidence="5" id="KW-0863">Zinc-finger</keyword>
<dbReference type="PANTHER" id="PTHR12549">
    <property type="entry name" value="JMJC DOMAIN-CONTAINING HISTONE DEMETHYLATION PROTEIN"/>
    <property type="match status" value="1"/>
</dbReference>
<keyword evidence="3" id="KW-0479">Metal-binding</keyword>
<evidence type="ECO:0000313" key="11">
    <source>
        <dbReference type="EMBL" id="KAA8519899.1"/>
    </source>
</evidence>
<keyword evidence="4" id="KW-0539">Nucleus</keyword>
<dbReference type="EMBL" id="CM018049">
    <property type="protein sequence ID" value="KAA8519899.1"/>
    <property type="molecule type" value="Genomic_DNA"/>
</dbReference>
<dbReference type="AlphaFoldDB" id="A0A5J4ZPJ6"/>
<dbReference type="GO" id="GO:0003712">
    <property type="term" value="F:transcription coregulator activity"/>
    <property type="evidence" value="ECO:0007669"/>
    <property type="project" value="TreeGrafter"/>
</dbReference>
<evidence type="ECO:0000259" key="8">
    <source>
        <dbReference type="PROSITE" id="PS50089"/>
    </source>
</evidence>
<dbReference type="GO" id="GO:0031490">
    <property type="term" value="F:chromatin DNA binding"/>
    <property type="evidence" value="ECO:0007669"/>
    <property type="project" value="TreeGrafter"/>
</dbReference>
<dbReference type="PANTHER" id="PTHR12549:SF42">
    <property type="entry name" value="LYSINE-SPECIFIC DEMETHYLASE JMJ28"/>
    <property type="match status" value="1"/>
</dbReference>
<feature type="domain" description="JmjC" evidence="9">
    <location>
        <begin position="572"/>
        <end position="898"/>
    </location>
</feature>
<reference evidence="11 12" key="1">
    <citation type="submission" date="2019-09" db="EMBL/GenBank/DDBJ databases">
        <title>A chromosome-level genome assembly of the Chinese tupelo Nyssa sinensis.</title>
        <authorList>
            <person name="Yang X."/>
            <person name="Kang M."/>
            <person name="Yang Y."/>
            <person name="Xiong H."/>
            <person name="Wang M."/>
            <person name="Zhang Z."/>
            <person name="Wang Z."/>
            <person name="Wu H."/>
            <person name="Ma T."/>
            <person name="Liu J."/>
            <person name="Xi Z."/>
        </authorList>
    </citation>
    <scope>NUCLEOTIDE SEQUENCE [LARGE SCALE GENOMIC DNA]</scope>
    <source>
        <strain evidence="11">J267</strain>
        <tissue evidence="11">Leaf</tissue>
    </source>
</reference>
<dbReference type="InterPro" id="IPR014977">
    <property type="entry name" value="WRC_dom"/>
</dbReference>
<protein>
    <recommendedName>
        <fullName evidence="13">JmjC domain-containing protein</fullName>
    </recommendedName>
</protein>
<dbReference type="SMART" id="SM00558">
    <property type="entry name" value="JmjC"/>
    <property type="match status" value="1"/>
</dbReference>
<comment type="similarity">
    <text evidence="2">Belongs to the JARID1 histone demethylase family.</text>
</comment>
<evidence type="ECO:0000256" key="1">
    <source>
        <dbReference type="ARBA" id="ARBA00004123"/>
    </source>
</evidence>
<evidence type="ECO:0008006" key="13">
    <source>
        <dbReference type="Google" id="ProtNLM"/>
    </source>
</evidence>
<evidence type="ECO:0000256" key="4">
    <source>
        <dbReference type="ARBA" id="ARBA00023242"/>
    </source>
</evidence>
<evidence type="ECO:0000313" key="12">
    <source>
        <dbReference type="Proteomes" id="UP000325577"/>
    </source>
</evidence>
<dbReference type="PROSITE" id="PS51667">
    <property type="entry name" value="WRC"/>
    <property type="match status" value="1"/>
</dbReference>
<evidence type="ECO:0000256" key="3">
    <source>
        <dbReference type="ARBA" id="ARBA00022723"/>
    </source>
</evidence>
<comment type="subcellular location">
    <subcellularLocation>
        <location evidence="1">Nucleus</location>
    </subcellularLocation>
</comment>
<dbReference type="GO" id="GO:0008270">
    <property type="term" value="F:zinc ion binding"/>
    <property type="evidence" value="ECO:0007669"/>
    <property type="project" value="UniProtKB-KW"/>
</dbReference>
<dbReference type="Pfam" id="PF02373">
    <property type="entry name" value="JmjC"/>
    <property type="match status" value="1"/>
</dbReference>
<gene>
    <name evidence="11" type="ORF">F0562_014191</name>
</gene>
<evidence type="ECO:0000259" key="10">
    <source>
        <dbReference type="PROSITE" id="PS51667"/>
    </source>
</evidence>
<dbReference type="PROSITE" id="PS50089">
    <property type="entry name" value="ZF_RING_2"/>
    <property type="match status" value="1"/>
</dbReference>
<dbReference type="GO" id="GO:0000785">
    <property type="term" value="C:chromatin"/>
    <property type="evidence" value="ECO:0007669"/>
    <property type="project" value="TreeGrafter"/>
</dbReference>
<dbReference type="OrthoDB" id="1667110at2759"/>
<dbReference type="InterPro" id="IPR003347">
    <property type="entry name" value="JmjC_dom"/>
</dbReference>
<organism evidence="11 12">
    <name type="scientific">Nyssa sinensis</name>
    <dbReference type="NCBI Taxonomy" id="561372"/>
    <lineage>
        <taxon>Eukaryota</taxon>
        <taxon>Viridiplantae</taxon>
        <taxon>Streptophyta</taxon>
        <taxon>Embryophyta</taxon>
        <taxon>Tracheophyta</taxon>
        <taxon>Spermatophyta</taxon>
        <taxon>Magnoliopsida</taxon>
        <taxon>eudicotyledons</taxon>
        <taxon>Gunneridae</taxon>
        <taxon>Pentapetalae</taxon>
        <taxon>asterids</taxon>
        <taxon>Cornales</taxon>
        <taxon>Nyssaceae</taxon>
        <taxon>Nyssa</taxon>
    </lineage>
</organism>
<evidence type="ECO:0000256" key="7">
    <source>
        <dbReference type="SAM" id="MobiDB-lite"/>
    </source>
</evidence>
<dbReference type="GO" id="GO:0000118">
    <property type="term" value="C:histone deacetylase complex"/>
    <property type="evidence" value="ECO:0007669"/>
    <property type="project" value="TreeGrafter"/>
</dbReference>
<proteinExistence type="inferred from homology"/>
<evidence type="ECO:0000256" key="2">
    <source>
        <dbReference type="ARBA" id="ARBA00006801"/>
    </source>
</evidence>
<comment type="caution">
    <text evidence="6">Lacks conserved residue(s) required for the propagation of feature annotation.</text>
</comment>
<dbReference type="GO" id="GO:0032454">
    <property type="term" value="F:histone H3K9 demethylase activity"/>
    <property type="evidence" value="ECO:0007669"/>
    <property type="project" value="InterPro"/>
</dbReference>
<dbReference type="SUPFAM" id="SSF51197">
    <property type="entry name" value="Clavaminate synthase-like"/>
    <property type="match status" value="1"/>
</dbReference>
<evidence type="ECO:0000259" key="9">
    <source>
        <dbReference type="PROSITE" id="PS51184"/>
    </source>
</evidence>
<dbReference type="Gene3D" id="2.60.120.650">
    <property type="entry name" value="Cupin"/>
    <property type="match status" value="2"/>
</dbReference>
<evidence type="ECO:0000256" key="6">
    <source>
        <dbReference type="PROSITE-ProRule" id="PRU01002"/>
    </source>
</evidence>
<name>A0A5J4ZPJ6_9ASTE</name>
<accession>A0A5J4ZPJ6</accession>